<keyword evidence="1" id="KW-0472">Membrane</keyword>
<feature type="transmembrane region" description="Helical" evidence="1">
    <location>
        <begin position="372"/>
        <end position="396"/>
    </location>
</feature>
<dbReference type="PANTHER" id="PTHR34219">
    <property type="entry name" value="IRON-REGULATED INNER MEMBRANE PROTEIN-RELATED"/>
    <property type="match status" value="1"/>
</dbReference>
<evidence type="ECO:0000313" key="2">
    <source>
        <dbReference type="EMBL" id="SFU45008.1"/>
    </source>
</evidence>
<evidence type="ECO:0000313" key="3">
    <source>
        <dbReference type="Proteomes" id="UP000183926"/>
    </source>
</evidence>
<evidence type="ECO:0000256" key="1">
    <source>
        <dbReference type="SAM" id="Phobius"/>
    </source>
</evidence>
<dbReference type="Proteomes" id="UP000183926">
    <property type="component" value="Unassembled WGS sequence"/>
</dbReference>
<accession>A0A1I7G9A6</accession>
<dbReference type="OrthoDB" id="7238323at2"/>
<keyword evidence="1" id="KW-0812">Transmembrane</keyword>
<gene>
    <name evidence="2" type="ORF">SAMN05216339_102309</name>
</gene>
<feature type="transmembrane region" description="Helical" evidence="1">
    <location>
        <begin position="220"/>
        <end position="239"/>
    </location>
</feature>
<dbReference type="EMBL" id="FPBL01000002">
    <property type="protein sequence ID" value="SFU45008.1"/>
    <property type="molecule type" value="Genomic_DNA"/>
</dbReference>
<sequence length="406" mass="45920">MTSVIRSGVLSRSFWVRLHRYIGLVIAAFLVMLGLTGSVIAFEHELDAWLNPELFRVSEQTAPVLSLDAIARHAQQFDPDAEIITIRIKRNHGESIRVDLKTERGTMWELFLNPFSGEALGARVRGTFVMDRAHVIPMVYRLHTNLYLPGRWGTWLLGGIALIWMVDCLVGFYLTLPPPLRSREKNSSCRNWLSRWKPSWGIKRQAGWVRFNFDLHRASGLWFWPVLFMVAMSGAYFNLNAEVFRPIVGLFGDLTPDPRKTLPKTLPKTLQSGADPVLGFSDAVLVARQRLPAGNDDLELSFVRYMPDLNVYRVAFDHKGRGSKAFAIEAEQVFINGDNGTLTGQRGYDSGTRADRFLAWQFPIHSGQILGMYGRVLICIMGMLTAILAITGVIIWSRKRKSRGIK</sequence>
<protein>
    <submittedName>
        <fullName evidence="2">Uncharacterized iron-regulated membrane protein</fullName>
    </submittedName>
</protein>
<keyword evidence="1" id="KW-1133">Transmembrane helix</keyword>
<dbReference type="InterPro" id="IPR005625">
    <property type="entry name" value="PepSY-ass_TM"/>
</dbReference>
<reference evidence="2 3" key="1">
    <citation type="submission" date="2016-10" db="EMBL/GenBank/DDBJ databases">
        <authorList>
            <person name="de Groot N.N."/>
        </authorList>
    </citation>
    <scope>NUCLEOTIDE SEQUENCE [LARGE SCALE GENOMIC DNA]</scope>
    <source>
        <strain evidence="2 3">Nm24</strain>
    </source>
</reference>
<feature type="transmembrane region" description="Helical" evidence="1">
    <location>
        <begin position="152"/>
        <end position="176"/>
    </location>
</feature>
<dbReference type="RefSeq" id="WP_074927332.1">
    <property type="nucleotide sequence ID" value="NZ_FPBL01000002.1"/>
</dbReference>
<proteinExistence type="predicted"/>
<feature type="transmembrane region" description="Helical" evidence="1">
    <location>
        <begin position="21"/>
        <end position="42"/>
    </location>
</feature>
<dbReference type="AlphaFoldDB" id="A0A1I7G9A6"/>
<dbReference type="PANTHER" id="PTHR34219:SF5">
    <property type="entry name" value="BLR4505 PROTEIN"/>
    <property type="match status" value="1"/>
</dbReference>
<name>A0A1I7G9A6_9PROT</name>
<dbReference type="Pfam" id="PF03929">
    <property type="entry name" value="PepSY_TM"/>
    <property type="match status" value="1"/>
</dbReference>
<organism evidence="2 3">
    <name type="scientific">Nitrosomonas eutropha</name>
    <dbReference type="NCBI Taxonomy" id="916"/>
    <lineage>
        <taxon>Bacteria</taxon>
        <taxon>Pseudomonadati</taxon>
        <taxon>Pseudomonadota</taxon>
        <taxon>Betaproteobacteria</taxon>
        <taxon>Nitrosomonadales</taxon>
        <taxon>Nitrosomonadaceae</taxon>
        <taxon>Nitrosomonas</taxon>
    </lineage>
</organism>